<comment type="pathway">
    <text evidence="2">Lipid metabolism; sphingolipid metabolism.</text>
</comment>
<evidence type="ECO:0000256" key="7">
    <source>
        <dbReference type="PROSITE-ProRule" id="PRU00205"/>
    </source>
</evidence>
<dbReference type="RefSeq" id="XP_003118384.2">
    <property type="nucleotide sequence ID" value="XM_003118336.2"/>
</dbReference>
<evidence type="ECO:0000256" key="4">
    <source>
        <dbReference type="ARBA" id="ARBA00022692"/>
    </source>
</evidence>
<dbReference type="GO" id="GO:0046513">
    <property type="term" value="P:ceramide biosynthetic process"/>
    <property type="evidence" value="ECO:0007669"/>
    <property type="project" value="InterPro"/>
</dbReference>
<proteinExistence type="predicted"/>
<comment type="pathway">
    <text evidence="3">Sphingolipid metabolism.</text>
</comment>
<evidence type="ECO:0000313" key="10">
    <source>
        <dbReference type="EMBL" id="KAF1747837.1"/>
    </source>
</evidence>
<dbReference type="AlphaFoldDB" id="A0A6A5FYZ5"/>
<name>A0A6A5FYZ5_CAERE</name>
<evidence type="ECO:0000256" key="3">
    <source>
        <dbReference type="ARBA" id="ARBA00004991"/>
    </source>
</evidence>
<comment type="caution">
    <text evidence="10">The sequence shown here is derived from an EMBL/GenBank/DDBJ whole genome shotgun (WGS) entry which is preliminary data.</text>
</comment>
<keyword evidence="5 8" id="KW-1133">Transmembrane helix</keyword>
<feature type="transmembrane region" description="Helical" evidence="8">
    <location>
        <begin position="136"/>
        <end position="155"/>
    </location>
</feature>
<dbReference type="EMBL" id="WUAV01000006">
    <property type="protein sequence ID" value="KAF1747837.1"/>
    <property type="molecule type" value="Genomic_DNA"/>
</dbReference>
<feature type="transmembrane region" description="Helical" evidence="8">
    <location>
        <begin position="91"/>
        <end position="109"/>
    </location>
</feature>
<evidence type="ECO:0000259" key="9">
    <source>
        <dbReference type="PROSITE" id="PS50922"/>
    </source>
</evidence>
<evidence type="ECO:0000313" key="11">
    <source>
        <dbReference type="Proteomes" id="UP000483820"/>
    </source>
</evidence>
<dbReference type="Proteomes" id="UP000483820">
    <property type="component" value="Chromosome X"/>
</dbReference>
<evidence type="ECO:0000256" key="5">
    <source>
        <dbReference type="ARBA" id="ARBA00022989"/>
    </source>
</evidence>
<sequence>MLWWWDALYWLPRGVSWVDMYNTTTEPGYMYPHYSHLWMTVLTGISLIIYRFVFESYIFVPLAYFLSRKNPPETRQGVLDREKKYTRMAECAMRALYYFISFCSGLYLVSNESHFYDITECWRKWPFHPIPTAIAWYYWIQGGFYIALVFGILFLDAKRSDFWQMLVHHFITLALVGTSWIMNMTRVGTLILVSHDAVDILIDVGKILRYEQLDTALAVCFGCVLIVWVATRLVYYPFWIIRSVWFDAPALIQEDYEWLNFGQQPQAPRFIMFLLTALLILHIFWAYILFKIAYDTVKYGVVDDVREDFDENSAVNREKAKLQENKKDD</sequence>
<dbReference type="PIRSF" id="PIRSF005225">
    <property type="entry name" value="LAG1_LAC1"/>
    <property type="match status" value="1"/>
</dbReference>
<gene>
    <name evidence="10" type="ORF">GCK72_024303</name>
</gene>
<keyword evidence="4 7" id="KW-0812">Transmembrane</keyword>
<dbReference type="SMART" id="SM00724">
    <property type="entry name" value="TLC"/>
    <property type="match status" value="1"/>
</dbReference>
<dbReference type="GeneID" id="9823863"/>
<feature type="transmembrane region" description="Helical" evidence="8">
    <location>
        <begin position="37"/>
        <end position="66"/>
    </location>
</feature>
<evidence type="ECO:0000256" key="1">
    <source>
        <dbReference type="ARBA" id="ARBA00004141"/>
    </source>
</evidence>
<dbReference type="PANTHER" id="PTHR12560:SF21">
    <property type="entry name" value="CERAMIDE SYNTHASE HYL-2"/>
    <property type="match status" value="1"/>
</dbReference>
<dbReference type="KEGG" id="crq:GCK72_024303"/>
<dbReference type="PROSITE" id="PS50922">
    <property type="entry name" value="TLC"/>
    <property type="match status" value="1"/>
</dbReference>
<dbReference type="InterPro" id="IPR016439">
    <property type="entry name" value="Lag1/Lac1-like"/>
</dbReference>
<evidence type="ECO:0000256" key="8">
    <source>
        <dbReference type="SAM" id="Phobius"/>
    </source>
</evidence>
<protein>
    <recommendedName>
        <fullName evidence="9">TLC domain-containing protein</fullName>
    </recommendedName>
</protein>
<evidence type="ECO:0000256" key="6">
    <source>
        <dbReference type="ARBA" id="ARBA00023136"/>
    </source>
</evidence>
<feature type="domain" description="TLC" evidence="9">
    <location>
        <begin position="86"/>
        <end position="298"/>
    </location>
</feature>
<comment type="subcellular location">
    <subcellularLocation>
        <location evidence="1">Membrane</location>
        <topology evidence="1">Multi-pass membrane protein</topology>
    </subcellularLocation>
</comment>
<dbReference type="GO" id="GO:0016020">
    <property type="term" value="C:membrane"/>
    <property type="evidence" value="ECO:0007669"/>
    <property type="project" value="UniProtKB-SubCell"/>
</dbReference>
<reference evidence="10 11" key="1">
    <citation type="submission" date="2019-12" db="EMBL/GenBank/DDBJ databases">
        <title>Chromosome-level assembly of the Caenorhabditis remanei genome.</title>
        <authorList>
            <person name="Teterina A.A."/>
            <person name="Willis J.H."/>
            <person name="Phillips P.C."/>
        </authorList>
    </citation>
    <scope>NUCLEOTIDE SEQUENCE [LARGE SCALE GENOMIC DNA]</scope>
    <source>
        <strain evidence="10 11">PX506</strain>
        <tissue evidence="10">Whole organism</tissue>
    </source>
</reference>
<dbReference type="InterPro" id="IPR006634">
    <property type="entry name" value="TLC-dom"/>
</dbReference>
<feature type="transmembrane region" description="Helical" evidence="8">
    <location>
        <begin position="270"/>
        <end position="290"/>
    </location>
</feature>
<accession>A0A6A5FYZ5</accession>
<dbReference type="Pfam" id="PF03798">
    <property type="entry name" value="TRAM_LAG1_CLN8"/>
    <property type="match status" value="1"/>
</dbReference>
<dbReference type="PANTHER" id="PTHR12560">
    <property type="entry name" value="LONGEVITY ASSURANCE FACTOR 1 LAG1"/>
    <property type="match status" value="1"/>
</dbReference>
<dbReference type="CTD" id="9823863"/>
<dbReference type="UniPathway" id="UPA00222"/>
<dbReference type="GO" id="GO:0050291">
    <property type="term" value="F:sphingosine N-acyltransferase activity"/>
    <property type="evidence" value="ECO:0007669"/>
    <property type="project" value="InterPro"/>
</dbReference>
<organism evidence="10 11">
    <name type="scientific">Caenorhabditis remanei</name>
    <name type="common">Caenorhabditis vulgaris</name>
    <dbReference type="NCBI Taxonomy" id="31234"/>
    <lineage>
        <taxon>Eukaryota</taxon>
        <taxon>Metazoa</taxon>
        <taxon>Ecdysozoa</taxon>
        <taxon>Nematoda</taxon>
        <taxon>Chromadorea</taxon>
        <taxon>Rhabditida</taxon>
        <taxon>Rhabditina</taxon>
        <taxon>Rhabditomorpha</taxon>
        <taxon>Rhabditoidea</taxon>
        <taxon>Rhabditidae</taxon>
        <taxon>Peloderinae</taxon>
        <taxon>Caenorhabditis</taxon>
    </lineage>
</organism>
<feature type="transmembrane region" description="Helical" evidence="8">
    <location>
        <begin position="216"/>
        <end position="235"/>
    </location>
</feature>
<evidence type="ECO:0000256" key="2">
    <source>
        <dbReference type="ARBA" id="ARBA00004760"/>
    </source>
</evidence>
<keyword evidence="6 7" id="KW-0472">Membrane</keyword>